<keyword evidence="7" id="KW-1185">Reference proteome</keyword>
<organism evidence="6 7">
    <name type="scientific">Neotoma lepida</name>
    <name type="common">Desert woodrat</name>
    <dbReference type="NCBI Taxonomy" id="56216"/>
    <lineage>
        <taxon>Eukaryota</taxon>
        <taxon>Metazoa</taxon>
        <taxon>Chordata</taxon>
        <taxon>Craniata</taxon>
        <taxon>Vertebrata</taxon>
        <taxon>Euteleostomi</taxon>
        <taxon>Mammalia</taxon>
        <taxon>Eutheria</taxon>
        <taxon>Euarchontoglires</taxon>
        <taxon>Glires</taxon>
        <taxon>Rodentia</taxon>
        <taxon>Myomorpha</taxon>
        <taxon>Muroidea</taxon>
        <taxon>Cricetidae</taxon>
        <taxon>Neotominae</taxon>
        <taxon>Neotoma</taxon>
    </lineage>
</organism>
<dbReference type="InterPro" id="IPR053081">
    <property type="entry name" value="SIM_Modulators"/>
</dbReference>
<evidence type="ECO:0000313" key="6">
    <source>
        <dbReference type="EMBL" id="OBS75744.1"/>
    </source>
</evidence>
<evidence type="ECO:0000256" key="4">
    <source>
        <dbReference type="ARBA" id="ARBA00023136"/>
    </source>
</evidence>
<feature type="transmembrane region" description="Helical" evidence="5">
    <location>
        <begin position="65"/>
        <end position="87"/>
    </location>
</feature>
<evidence type="ECO:0000256" key="5">
    <source>
        <dbReference type="SAM" id="Phobius"/>
    </source>
</evidence>
<dbReference type="Pfam" id="PF15831">
    <property type="entry name" value="SMIM5_18_22"/>
    <property type="match status" value="1"/>
</dbReference>
<evidence type="ECO:0000313" key="7">
    <source>
        <dbReference type="Proteomes" id="UP000092124"/>
    </source>
</evidence>
<dbReference type="PANTHER" id="PTHR36982">
    <property type="entry name" value="CLCA DOMAIN-CONTAINING PROTEIN"/>
    <property type="match status" value="1"/>
</dbReference>
<reference evidence="6 7" key="1">
    <citation type="submission" date="2016-06" db="EMBL/GenBank/DDBJ databases">
        <title>The Draft Genome Sequence and Annotation of the Desert Woodrat Neotoma lepida.</title>
        <authorList>
            <person name="Campbell M."/>
            <person name="Oakeson K.F."/>
            <person name="Yandell M."/>
            <person name="Halpert J.R."/>
            <person name="Dearing D."/>
        </authorList>
    </citation>
    <scope>NUCLEOTIDE SEQUENCE [LARGE SCALE GENOMIC DNA]</scope>
    <source>
        <strain evidence="6">417</strain>
        <tissue evidence="6">Liver</tissue>
    </source>
</reference>
<comment type="caution">
    <text evidence="6">The sequence shown here is derived from an EMBL/GenBank/DDBJ whole genome shotgun (WGS) entry which is preliminary data.</text>
</comment>
<name>A0A1A6HBT0_NEOLE</name>
<evidence type="ECO:0000256" key="1">
    <source>
        <dbReference type="ARBA" id="ARBA00004167"/>
    </source>
</evidence>
<dbReference type="AlphaFoldDB" id="A0A1A6HBT0"/>
<evidence type="ECO:0000256" key="2">
    <source>
        <dbReference type="ARBA" id="ARBA00022692"/>
    </source>
</evidence>
<keyword evidence="2 5" id="KW-0812">Transmembrane</keyword>
<protein>
    <recommendedName>
        <fullName evidence="8">Small integral membrane protein 18</fullName>
    </recommendedName>
</protein>
<dbReference type="InterPro" id="IPR031671">
    <property type="entry name" value="SMIM5/18/22"/>
</dbReference>
<feature type="non-terminal residue" evidence="6">
    <location>
        <position position="99"/>
    </location>
</feature>
<evidence type="ECO:0008006" key="8">
    <source>
        <dbReference type="Google" id="ProtNLM"/>
    </source>
</evidence>
<evidence type="ECO:0000256" key="3">
    <source>
        <dbReference type="ARBA" id="ARBA00022989"/>
    </source>
</evidence>
<keyword evidence="3 5" id="KW-1133">Transmembrane helix</keyword>
<proteinExistence type="predicted"/>
<sequence>MQMSTEETVGCIMRPTNRSTAPSWLCTRMHYKQTIPFLQQHLSRQENLGSQVQTIHPSHENWNTACFVILLLFTFTVLSLVVLAFLYEAVDCCCCAKNK</sequence>
<comment type="subcellular location">
    <subcellularLocation>
        <location evidence="1">Membrane</location>
        <topology evidence="1">Single-pass membrane protein</topology>
    </subcellularLocation>
</comment>
<dbReference type="EMBL" id="LZPO01035508">
    <property type="protein sequence ID" value="OBS75744.1"/>
    <property type="molecule type" value="Genomic_DNA"/>
</dbReference>
<dbReference type="Proteomes" id="UP000092124">
    <property type="component" value="Unassembled WGS sequence"/>
</dbReference>
<accession>A0A1A6HBT0</accession>
<keyword evidence="4 5" id="KW-0472">Membrane</keyword>
<dbReference type="GO" id="GO:0016020">
    <property type="term" value="C:membrane"/>
    <property type="evidence" value="ECO:0007669"/>
    <property type="project" value="UniProtKB-SubCell"/>
</dbReference>
<dbReference type="PANTHER" id="PTHR36982:SF1">
    <property type="entry name" value="SMALL INTEGRAL MEMBRANE PROTEIN 18"/>
    <property type="match status" value="1"/>
</dbReference>
<gene>
    <name evidence="6" type="ORF">A6R68_17804</name>
</gene>